<sequence length="302" mass="35607">MNASEFLINSQSRVFQPLEKVFRGAINRKKNVAPIWIVGAPRSGTTLTYQLFCRYFESYYLTNRVASRYRISLLARYAERFLINDTLIPSSFKSNFGNTKFPGDPHEGGQFFYQFFPKEDPYTEVEDLSRDQKKSFRNLIEAISSPQEMFISKNTFHSLRIQVLSDVFPGSVFVWVRRETDATVYSILKTREKLNIPDNEWWGVKPPGWEKVLDRPVIERTIWQVHETEYIIETDLKKMEAAYFEVHYKQICDSPMETMEDFERKFELKKHRRKTLSNIPDSFTYSELPDDPLSKKIKQALA</sequence>
<gene>
    <name evidence="1" type="ORF">ACFSVN_03390</name>
</gene>
<dbReference type="PANTHER" id="PTHR36451:SF1">
    <property type="entry name" value="OMEGA-HYDROXY-BETA-DIHYDROMENAQUINONE-9 SULFOTRANSFERASE STF3"/>
    <property type="match status" value="1"/>
</dbReference>
<dbReference type="SUPFAM" id="SSF52540">
    <property type="entry name" value="P-loop containing nucleoside triphosphate hydrolases"/>
    <property type="match status" value="1"/>
</dbReference>
<dbReference type="InterPro" id="IPR052736">
    <property type="entry name" value="Stf3_sulfotransferase"/>
</dbReference>
<dbReference type="Gene3D" id="3.40.50.300">
    <property type="entry name" value="P-loop containing nucleotide triphosphate hydrolases"/>
    <property type="match status" value="1"/>
</dbReference>
<comment type="caution">
    <text evidence="1">The sequence shown here is derived from an EMBL/GenBank/DDBJ whole genome shotgun (WGS) entry which is preliminary data.</text>
</comment>
<evidence type="ECO:0000313" key="2">
    <source>
        <dbReference type="Proteomes" id="UP001597460"/>
    </source>
</evidence>
<dbReference type="RefSeq" id="WP_390298619.1">
    <property type="nucleotide sequence ID" value="NZ_JBHULI010000003.1"/>
</dbReference>
<dbReference type="PANTHER" id="PTHR36451">
    <property type="entry name" value="PAPS-DEPENDENT SULFOTRANSFERASE STF3"/>
    <property type="match status" value="1"/>
</dbReference>
<protein>
    <submittedName>
        <fullName evidence="1">Sulfotransferase</fullName>
    </submittedName>
</protein>
<dbReference type="Proteomes" id="UP001597460">
    <property type="component" value="Unassembled WGS sequence"/>
</dbReference>
<name>A0ABW5JFJ1_9BACT</name>
<evidence type="ECO:0000313" key="1">
    <source>
        <dbReference type="EMBL" id="MFD2531483.1"/>
    </source>
</evidence>
<dbReference type="Pfam" id="PF13469">
    <property type="entry name" value="Sulfotransfer_3"/>
    <property type="match status" value="1"/>
</dbReference>
<organism evidence="1 2">
    <name type="scientific">Gracilimonas halophila</name>
    <dbReference type="NCBI Taxonomy" id="1834464"/>
    <lineage>
        <taxon>Bacteria</taxon>
        <taxon>Pseudomonadati</taxon>
        <taxon>Balneolota</taxon>
        <taxon>Balneolia</taxon>
        <taxon>Balneolales</taxon>
        <taxon>Balneolaceae</taxon>
        <taxon>Gracilimonas</taxon>
    </lineage>
</organism>
<accession>A0ABW5JFJ1</accession>
<reference evidence="2" key="1">
    <citation type="journal article" date="2019" name="Int. J. Syst. Evol. Microbiol.">
        <title>The Global Catalogue of Microorganisms (GCM) 10K type strain sequencing project: providing services to taxonomists for standard genome sequencing and annotation.</title>
        <authorList>
            <consortium name="The Broad Institute Genomics Platform"/>
            <consortium name="The Broad Institute Genome Sequencing Center for Infectious Disease"/>
            <person name="Wu L."/>
            <person name="Ma J."/>
        </authorList>
    </citation>
    <scope>NUCLEOTIDE SEQUENCE [LARGE SCALE GENOMIC DNA]</scope>
    <source>
        <strain evidence="2">KCTC 52042</strain>
    </source>
</reference>
<dbReference type="EMBL" id="JBHULI010000003">
    <property type="protein sequence ID" value="MFD2531483.1"/>
    <property type="molecule type" value="Genomic_DNA"/>
</dbReference>
<proteinExistence type="predicted"/>
<dbReference type="InterPro" id="IPR027417">
    <property type="entry name" value="P-loop_NTPase"/>
</dbReference>
<keyword evidence="2" id="KW-1185">Reference proteome</keyword>